<feature type="region of interest" description="Disordered" evidence="1">
    <location>
        <begin position="1"/>
        <end position="41"/>
    </location>
</feature>
<reference evidence="3" key="1">
    <citation type="journal article" date="2019" name="Int. J. Syst. Evol. Microbiol.">
        <title>The Global Catalogue of Microorganisms (GCM) 10K type strain sequencing project: providing services to taxonomists for standard genome sequencing and annotation.</title>
        <authorList>
            <consortium name="The Broad Institute Genomics Platform"/>
            <consortium name="The Broad Institute Genome Sequencing Center for Infectious Disease"/>
            <person name="Wu L."/>
            <person name="Ma J."/>
        </authorList>
    </citation>
    <scope>NUCLEOTIDE SEQUENCE [LARGE SCALE GENOMIC DNA]</scope>
    <source>
        <strain evidence="3">KCTC 52168</strain>
    </source>
</reference>
<evidence type="ECO:0000313" key="3">
    <source>
        <dbReference type="Proteomes" id="UP001595556"/>
    </source>
</evidence>
<dbReference type="Proteomes" id="UP001595556">
    <property type="component" value="Unassembled WGS sequence"/>
</dbReference>
<keyword evidence="3" id="KW-1185">Reference proteome</keyword>
<comment type="caution">
    <text evidence="2">The sequence shown here is derived from an EMBL/GenBank/DDBJ whole genome shotgun (WGS) entry which is preliminary data.</text>
</comment>
<protein>
    <submittedName>
        <fullName evidence="2">Uncharacterized protein</fullName>
    </submittedName>
</protein>
<name>A0ABV7H9R4_9BURK</name>
<dbReference type="EMBL" id="JBHRTI010000010">
    <property type="protein sequence ID" value="MFC3148850.1"/>
    <property type="molecule type" value="Genomic_DNA"/>
</dbReference>
<feature type="compositionally biased region" description="Low complexity" evidence="1">
    <location>
        <begin position="1"/>
        <end position="11"/>
    </location>
</feature>
<gene>
    <name evidence="2" type="ORF">ACFOEN_14550</name>
</gene>
<evidence type="ECO:0000256" key="1">
    <source>
        <dbReference type="SAM" id="MobiDB-lite"/>
    </source>
</evidence>
<dbReference type="RefSeq" id="WP_377305166.1">
    <property type="nucleotide sequence ID" value="NZ_CP180191.1"/>
</dbReference>
<evidence type="ECO:0000313" key="2">
    <source>
        <dbReference type="EMBL" id="MFC3148850.1"/>
    </source>
</evidence>
<sequence length="163" mass="17278">MLSANVAGVAAPTPPPPSPAADAPVDPYEGGPQSDTPRPLKRSRVAAVLAVNAGLSAQPDTAAACKRFQPSPADVSQYFARAQPVSWNAYLQQGDWSPCSAQGELRLKDGRLAQWRIQSFGLASLRIDGANHYFSCSKRCRITRLPPNAGELQGAIRTPAAAR</sequence>
<proteinExistence type="predicted"/>
<accession>A0ABV7H9R4</accession>
<organism evidence="2 3">
    <name type="scientific">Piscinibacterium candidicorallinum</name>
    <dbReference type="NCBI Taxonomy" id="1793872"/>
    <lineage>
        <taxon>Bacteria</taxon>
        <taxon>Pseudomonadati</taxon>
        <taxon>Pseudomonadota</taxon>
        <taxon>Betaproteobacteria</taxon>
        <taxon>Burkholderiales</taxon>
        <taxon>Piscinibacterium</taxon>
    </lineage>
</organism>